<dbReference type="PANTHER" id="PTHR34203:SF15">
    <property type="entry name" value="SLL1173 PROTEIN"/>
    <property type="match status" value="1"/>
</dbReference>
<dbReference type="Gene3D" id="3.40.50.150">
    <property type="entry name" value="Vaccinia Virus protein VP39"/>
    <property type="match status" value="1"/>
</dbReference>
<dbReference type="InterPro" id="IPR052514">
    <property type="entry name" value="SAM-dependent_MTase"/>
</dbReference>
<gene>
    <name evidence="2" type="ORF">QNI16_07710</name>
</gene>
<keyword evidence="2" id="KW-0808">Transferase</keyword>
<evidence type="ECO:0000313" key="3">
    <source>
        <dbReference type="Proteomes" id="UP001241110"/>
    </source>
</evidence>
<feature type="domain" description="Methyltransferase FkbM" evidence="1">
    <location>
        <begin position="99"/>
        <end position="263"/>
    </location>
</feature>
<dbReference type="InterPro" id="IPR029063">
    <property type="entry name" value="SAM-dependent_MTases_sf"/>
</dbReference>
<comment type="caution">
    <text evidence="2">The sequence shown here is derived from an EMBL/GenBank/DDBJ whole genome shotgun (WGS) entry which is preliminary data.</text>
</comment>
<dbReference type="NCBIfam" id="TIGR01444">
    <property type="entry name" value="fkbM_fam"/>
    <property type="match status" value="1"/>
</dbReference>
<dbReference type="Pfam" id="PF05050">
    <property type="entry name" value="Methyltransf_21"/>
    <property type="match status" value="1"/>
</dbReference>
<proteinExistence type="predicted"/>
<dbReference type="GO" id="GO:0008168">
    <property type="term" value="F:methyltransferase activity"/>
    <property type="evidence" value="ECO:0007669"/>
    <property type="project" value="UniProtKB-KW"/>
</dbReference>
<sequence length="301" mass="34872">MKTKTSLVKRIYQAIPFKRQFFEIVRSVYVPPRSVFRHLFFEGKFKVQVGKKFFYMNHYNTHGFVIEDGLFWQGLGVGREGFSLRLWQKLSEQSEVIFDIGANTGMYSLLSKAVNSQSKVYGFEPTRRIYEKYKANCQLNNFDVHCEWMAVSDTTGEVVIYDLPIVNNYSATINKNFSDVRHAPLLDSRLETKVPCTTVKDYIEKNNIQRVDLMKIDVELHEPEVLNGIGEYLVKFHPTLLIEVMNDSIATRIEASLKGCNYLYFVINEEGEIHKTDKIFAANESNYLICREDVAKKLALL</sequence>
<protein>
    <submittedName>
        <fullName evidence="2">FkbM family methyltransferase</fullName>
    </submittedName>
</protein>
<dbReference type="RefSeq" id="WP_313976975.1">
    <property type="nucleotide sequence ID" value="NZ_JASJOS010000003.1"/>
</dbReference>
<dbReference type="GO" id="GO:0032259">
    <property type="term" value="P:methylation"/>
    <property type="evidence" value="ECO:0007669"/>
    <property type="project" value="UniProtKB-KW"/>
</dbReference>
<accession>A0AAE3QMW6</accession>
<dbReference type="InterPro" id="IPR006342">
    <property type="entry name" value="FkbM_mtfrase"/>
</dbReference>
<dbReference type="Proteomes" id="UP001241110">
    <property type="component" value="Unassembled WGS sequence"/>
</dbReference>
<dbReference type="EMBL" id="JASJOS010000003">
    <property type="protein sequence ID" value="MDJ1480365.1"/>
    <property type="molecule type" value="Genomic_DNA"/>
</dbReference>
<dbReference type="AlphaFoldDB" id="A0AAE3QMW6"/>
<organism evidence="2 3">
    <name type="scientific">Xanthocytophaga flava</name>
    <dbReference type="NCBI Taxonomy" id="3048013"/>
    <lineage>
        <taxon>Bacteria</taxon>
        <taxon>Pseudomonadati</taxon>
        <taxon>Bacteroidota</taxon>
        <taxon>Cytophagia</taxon>
        <taxon>Cytophagales</taxon>
        <taxon>Rhodocytophagaceae</taxon>
        <taxon>Xanthocytophaga</taxon>
    </lineage>
</organism>
<dbReference type="PANTHER" id="PTHR34203">
    <property type="entry name" value="METHYLTRANSFERASE, FKBM FAMILY PROTEIN"/>
    <property type="match status" value="1"/>
</dbReference>
<dbReference type="SUPFAM" id="SSF53335">
    <property type="entry name" value="S-adenosyl-L-methionine-dependent methyltransferases"/>
    <property type="match status" value="1"/>
</dbReference>
<name>A0AAE3QMW6_9BACT</name>
<evidence type="ECO:0000313" key="2">
    <source>
        <dbReference type="EMBL" id="MDJ1480365.1"/>
    </source>
</evidence>
<evidence type="ECO:0000259" key="1">
    <source>
        <dbReference type="Pfam" id="PF05050"/>
    </source>
</evidence>
<reference evidence="2" key="1">
    <citation type="submission" date="2023-05" db="EMBL/GenBank/DDBJ databases">
        <authorList>
            <person name="Zhang X."/>
        </authorList>
    </citation>
    <scope>NUCLEOTIDE SEQUENCE</scope>
    <source>
        <strain evidence="2">YF14B1</strain>
    </source>
</reference>
<keyword evidence="2" id="KW-0489">Methyltransferase</keyword>